<dbReference type="Gene3D" id="3.40.309.10">
    <property type="entry name" value="Aldehyde Dehydrogenase, Chain A, domain 2"/>
    <property type="match status" value="1"/>
</dbReference>
<dbReference type="InterPro" id="IPR015590">
    <property type="entry name" value="Aldehyde_DH_dom"/>
</dbReference>
<keyword evidence="1" id="KW-0560">Oxidoreductase</keyword>
<dbReference type="InterPro" id="IPR016162">
    <property type="entry name" value="Ald_DH_N"/>
</dbReference>
<gene>
    <name evidence="3" type="ORF">ACFOX0_18745</name>
</gene>
<proteinExistence type="predicted"/>
<dbReference type="InterPro" id="IPR016163">
    <property type="entry name" value="Ald_DH_C"/>
</dbReference>
<evidence type="ECO:0000259" key="2">
    <source>
        <dbReference type="Pfam" id="PF00171"/>
    </source>
</evidence>
<dbReference type="SUPFAM" id="SSF53720">
    <property type="entry name" value="ALDH-like"/>
    <property type="match status" value="1"/>
</dbReference>
<keyword evidence="4" id="KW-1185">Reference proteome</keyword>
<sequence length="458" mass="47254">MTEQTIESRSPQDPSDVVVRVADTPVDRVAVAAREARLAGTSWAREPAHTRAAALHACAQALAAASGELTALVVREVGKPVTEAGAEVARGVAILRYFAQQALLPEGEVFPPADGVSLLHTRRRPHGLVGLITPWNFPVAIPLWKAAPALAFGNAVLLKPAPQSPAVALRLAELFADALPDGVLRVVTGLGATGEAVVDAADAVSFTGSVPAGRAVARRAVGRGVPVQCEMGGQNAAVVLPDADQDAAAAAIAAAAMGYAGQKCTATSRVIVVGNPEPFAQRLAAAVEALPFGDPADPGTVVGPVVERRPRDAIRAAVRRVTGGGARLLTGTRQPDGDGWFQAPTVLADVPAGDDLLREEYFGPVCAVLPAGSVDEAVRLANEVRHGLVAAVYTRELNAALTLADRLDVGMVKVNAPTSGVDFHAPFGGAKESSYGPREQGPAARDFYTRTVTVTLSP</sequence>
<protein>
    <submittedName>
        <fullName evidence="3">Aldehyde dehydrogenase family protein</fullName>
    </submittedName>
</protein>
<reference evidence="4" key="1">
    <citation type="journal article" date="2019" name="Int. J. Syst. Evol. Microbiol.">
        <title>The Global Catalogue of Microorganisms (GCM) 10K type strain sequencing project: providing services to taxonomists for standard genome sequencing and annotation.</title>
        <authorList>
            <consortium name="The Broad Institute Genomics Platform"/>
            <consortium name="The Broad Institute Genome Sequencing Center for Infectious Disease"/>
            <person name="Wu L."/>
            <person name="Ma J."/>
        </authorList>
    </citation>
    <scope>NUCLEOTIDE SEQUENCE [LARGE SCALE GENOMIC DNA]</scope>
    <source>
        <strain evidence="4">2902at01</strain>
    </source>
</reference>
<comment type="caution">
    <text evidence="3">The sequence shown here is derived from an EMBL/GenBank/DDBJ whole genome shotgun (WGS) entry which is preliminary data.</text>
</comment>
<feature type="domain" description="Aldehyde dehydrogenase" evidence="2">
    <location>
        <begin position="4"/>
        <end position="454"/>
    </location>
</feature>
<dbReference type="RefSeq" id="WP_377547578.1">
    <property type="nucleotide sequence ID" value="NZ_JBHSBN010000012.1"/>
</dbReference>
<dbReference type="PANTHER" id="PTHR11699">
    <property type="entry name" value="ALDEHYDE DEHYDROGENASE-RELATED"/>
    <property type="match status" value="1"/>
</dbReference>
<accession>A0ABV8KPR2</accession>
<dbReference type="Gene3D" id="3.40.605.10">
    <property type="entry name" value="Aldehyde Dehydrogenase, Chain A, domain 1"/>
    <property type="match status" value="1"/>
</dbReference>
<dbReference type="Proteomes" id="UP001595868">
    <property type="component" value="Unassembled WGS sequence"/>
</dbReference>
<organism evidence="3 4">
    <name type="scientific">Micromonospora zhanjiangensis</name>
    <dbReference type="NCBI Taxonomy" id="1522057"/>
    <lineage>
        <taxon>Bacteria</taxon>
        <taxon>Bacillati</taxon>
        <taxon>Actinomycetota</taxon>
        <taxon>Actinomycetes</taxon>
        <taxon>Micromonosporales</taxon>
        <taxon>Micromonosporaceae</taxon>
        <taxon>Micromonospora</taxon>
    </lineage>
</organism>
<evidence type="ECO:0000256" key="1">
    <source>
        <dbReference type="ARBA" id="ARBA00023002"/>
    </source>
</evidence>
<name>A0ABV8KPR2_9ACTN</name>
<dbReference type="Pfam" id="PF00171">
    <property type="entry name" value="Aldedh"/>
    <property type="match status" value="1"/>
</dbReference>
<dbReference type="EMBL" id="JBHSBN010000012">
    <property type="protein sequence ID" value="MFC4107956.1"/>
    <property type="molecule type" value="Genomic_DNA"/>
</dbReference>
<evidence type="ECO:0000313" key="4">
    <source>
        <dbReference type="Proteomes" id="UP001595868"/>
    </source>
</evidence>
<dbReference type="InterPro" id="IPR016161">
    <property type="entry name" value="Ald_DH/histidinol_DH"/>
</dbReference>
<evidence type="ECO:0000313" key="3">
    <source>
        <dbReference type="EMBL" id="MFC4107956.1"/>
    </source>
</evidence>